<dbReference type="Gene3D" id="3.40.50.1820">
    <property type="entry name" value="alpha/beta hydrolase"/>
    <property type="match status" value="1"/>
</dbReference>
<keyword evidence="2" id="KW-1185">Reference proteome</keyword>
<evidence type="ECO:0000313" key="1">
    <source>
        <dbReference type="EMBL" id="MBO0935916.1"/>
    </source>
</evidence>
<reference evidence="1" key="1">
    <citation type="submission" date="2021-03" db="EMBL/GenBank/DDBJ databases">
        <title>Fibrella sp. HMF5335 genome sequencing and assembly.</title>
        <authorList>
            <person name="Kang H."/>
            <person name="Kim H."/>
            <person name="Bae S."/>
            <person name="Joh K."/>
        </authorList>
    </citation>
    <scope>NUCLEOTIDE SEQUENCE</scope>
    <source>
        <strain evidence="1">HMF5335</strain>
    </source>
</reference>
<dbReference type="RefSeq" id="WP_207363474.1">
    <property type="nucleotide sequence ID" value="NZ_JAFMYV010000002.1"/>
</dbReference>
<dbReference type="InterPro" id="IPR029058">
    <property type="entry name" value="AB_hydrolase_fold"/>
</dbReference>
<dbReference type="InterPro" id="IPR050583">
    <property type="entry name" value="Mycobacterial_A85_antigen"/>
</dbReference>
<name>A0A939GFS7_9BACT</name>
<organism evidence="1 2">
    <name type="scientific">Fibrella rubiginis</name>
    <dbReference type="NCBI Taxonomy" id="2817060"/>
    <lineage>
        <taxon>Bacteria</taxon>
        <taxon>Pseudomonadati</taxon>
        <taxon>Bacteroidota</taxon>
        <taxon>Cytophagia</taxon>
        <taxon>Cytophagales</taxon>
        <taxon>Spirosomataceae</taxon>
        <taxon>Fibrella</taxon>
    </lineage>
</organism>
<evidence type="ECO:0000313" key="2">
    <source>
        <dbReference type="Proteomes" id="UP000664034"/>
    </source>
</evidence>
<dbReference type="SUPFAM" id="SSF53474">
    <property type="entry name" value="alpha/beta-Hydrolases"/>
    <property type="match status" value="1"/>
</dbReference>
<dbReference type="EMBL" id="JAFMYV010000002">
    <property type="protein sequence ID" value="MBO0935916.1"/>
    <property type="molecule type" value="Genomic_DNA"/>
</dbReference>
<comment type="caution">
    <text evidence="1">The sequence shown here is derived from an EMBL/GenBank/DDBJ whole genome shotgun (WGS) entry which is preliminary data.</text>
</comment>
<gene>
    <name evidence="1" type="ORF">J2I47_05090</name>
</gene>
<dbReference type="PANTHER" id="PTHR48098:SF6">
    <property type="entry name" value="FERRI-BACILLIBACTIN ESTERASE BESA"/>
    <property type="match status" value="1"/>
</dbReference>
<dbReference type="PANTHER" id="PTHR48098">
    <property type="entry name" value="ENTEROCHELIN ESTERASE-RELATED"/>
    <property type="match status" value="1"/>
</dbReference>
<dbReference type="AlphaFoldDB" id="A0A939GFS7"/>
<sequence length="282" mass="31294">MLTSASAQPSASVTVLPDDSLVSVPLNRPVHLTIILPPGYSEAGPLLPVLYLNDGQDIPKLRMNEVLDSLYKAQAISPFVLVAPHANVDRIQEYGTAAQPDYLNRGSKAKAYTDFVLTELMPYVQHHYRVSTSPADNVIAGFSLGGLSAFDMAFHHPDRFSRVGVFSGSFWWRSKAFNNAYDDDTDRIMHSLIRASPTKPALTFWLQTGTHDETSDRNNNGVIDSIDDTLDIIKALEKKGFIRETPGNQGDIRYVEVVGGEHNQKTWSAIMPNFLTWAFGQR</sequence>
<protein>
    <submittedName>
        <fullName evidence="1">Esterase family protein</fullName>
    </submittedName>
</protein>
<dbReference type="InterPro" id="IPR000801">
    <property type="entry name" value="Esterase-like"/>
</dbReference>
<accession>A0A939GFS7</accession>
<proteinExistence type="predicted"/>
<dbReference type="Proteomes" id="UP000664034">
    <property type="component" value="Unassembled WGS sequence"/>
</dbReference>
<dbReference type="Pfam" id="PF00756">
    <property type="entry name" value="Esterase"/>
    <property type="match status" value="1"/>
</dbReference>